<gene>
    <name evidence="6" type="ORF">C1H46_029655</name>
</gene>
<dbReference type="Proteomes" id="UP000315295">
    <property type="component" value="Unassembled WGS sequence"/>
</dbReference>
<comment type="caution">
    <text evidence="6">The sequence shown here is derived from an EMBL/GenBank/DDBJ whole genome shotgun (WGS) entry which is preliminary data.</text>
</comment>
<evidence type="ECO:0000256" key="5">
    <source>
        <dbReference type="ARBA" id="ARBA00023242"/>
    </source>
</evidence>
<dbReference type="STRING" id="106549.A0A540LEB2"/>
<accession>A0A540LEB2</accession>
<keyword evidence="2" id="KW-0479">Metal-binding</keyword>
<organism evidence="6 7">
    <name type="scientific">Malus baccata</name>
    <name type="common">Siberian crab apple</name>
    <name type="synonym">Pyrus baccata</name>
    <dbReference type="NCBI Taxonomy" id="106549"/>
    <lineage>
        <taxon>Eukaryota</taxon>
        <taxon>Viridiplantae</taxon>
        <taxon>Streptophyta</taxon>
        <taxon>Embryophyta</taxon>
        <taxon>Tracheophyta</taxon>
        <taxon>Spermatophyta</taxon>
        <taxon>Magnoliopsida</taxon>
        <taxon>eudicotyledons</taxon>
        <taxon>Gunneridae</taxon>
        <taxon>Pentapetalae</taxon>
        <taxon>rosids</taxon>
        <taxon>fabids</taxon>
        <taxon>Rosales</taxon>
        <taxon>Rosaceae</taxon>
        <taxon>Amygdaloideae</taxon>
        <taxon>Maleae</taxon>
        <taxon>Malus</taxon>
    </lineage>
</organism>
<dbReference type="SUPFAM" id="SSF53098">
    <property type="entry name" value="Ribonuclease H-like"/>
    <property type="match status" value="1"/>
</dbReference>
<comment type="subcellular location">
    <subcellularLocation>
        <location evidence="1">Nucleus</location>
    </subcellularLocation>
</comment>
<evidence type="ECO:0000256" key="1">
    <source>
        <dbReference type="ARBA" id="ARBA00004123"/>
    </source>
</evidence>
<evidence type="ECO:0000313" key="7">
    <source>
        <dbReference type="Proteomes" id="UP000315295"/>
    </source>
</evidence>
<proteinExistence type="predicted"/>
<protein>
    <recommendedName>
        <fullName evidence="8">DUF659 domain-containing protein</fullName>
    </recommendedName>
</protein>
<evidence type="ECO:0000313" key="6">
    <source>
        <dbReference type="EMBL" id="TQD84807.1"/>
    </source>
</evidence>
<dbReference type="EMBL" id="VIEB01000620">
    <property type="protein sequence ID" value="TQD84807.1"/>
    <property type="molecule type" value="Genomic_DNA"/>
</dbReference>
<keyword evidence="5" id="KW-0539">Nucleus</keyword>
<reference evidence="6 7" key="1">
    <citation type="journal article" date="2019" name="G3 (Bethesda)">
        <title>Sequencing of a Wild Apple (Malus baccata) Genome Unravels the Differences Between Cultivated and Wild Apple Species Regarding Disease Resistance and Cold Tolerance.</title>
        <authorList>
            <person name="Chen X."/>
        </authorList>
    </citation>
    <scope>NUCLEOTIDE SEQUENCE [LARGE SCALE GENOMIC DNA]</scope>
    <source>
        <strain evidence="7">cv. Shandingzi</strain>
        <tissue evidence="6">Leaves</tissue>
    </source>
</reference>
<sequence>MSDEMKAKLKTELASHRVSFTTDTWTSLQKVNYMVITAHFIDSNWKLYKRILNFCVIANHKGNSIGKLLEVCLLEWGLENVLTITVDNASSNKVAIDYLKTKMCH</sequence>
<dbReference type="PANTHER" id="PTHR46481">
    <property type="entry name" value="ZINC FINGER BED DOMAIN-CONTAINING PROTEIN 4"/>
    <property type="match status" value="1"/>
</dbReference>
<keyword evidence="7" id="KW-1185">Reference proteome</keyword>
<dbReference type="InterPro" id="IPR012337">
    <property type="entry name" value="RNaseH-like_sf"/>
</dbReference>
<dbReference type="AlphaFoldDB" id="A0A540LEB2"/>
<dbReference type="InterPro" id="IPR052035">
    <property type="entry name" value="ZnF_BED_domain_contain"/>
</dbReference>
<evidence type="ECO:0000256" key="2">
    <source>
        <dbReference type="ARBA" id="ARBA00022723"/>
    </source>
</evidence>
<dbReference type="GO" id="GO:0005634">
    <property type="term" value="C:nucleus"/>
    <property type="evidence" value="ECO:0007669"/>
    <property type="project" value="UniProtKB-SubCell"/>
</dbReference>
<keyword evidence="3" id="KW-0863">Zinc-finger</keyword>
<evidence type="ECO:0008006" key="8">
    <source>
        <dbReference type="Google" id="ProtNLM"/>
    </source>
</evidence>
<name>A0A540LEB2_MALBA</name>
<evidence type="ECO:0000256" key="4">
    <source>
        <dbReference type="ARBA" id="ARBA00022833"/>
    </source>
</evidence>
<dbReference type="PANTHER" id="PTHR46481:SF10">
    <property type="entry name" value="ZINC FINGER BED DOMAIN-CONTAINING PROTEIN 39"/>
    <property type="match status" value="1"/>
</dbReference>
<keyword evidence="4" id="KW-0862">Zinc</keyword>
<dbReference type="GO" id="GO:0008270">
    <property type="term" value="F:zinc ion binding"/>
    <property type="evidence" value="ECO:0007669"/>
    <property type="project" value="UniProtKB-KW"/>
</dbReference>
<evidence type="ECO:0000256" key="3">
    <source>
        <dbReference type="ARBA" id="ARBA00022771"/>
    </source>
</evidence>